<organism evidence="1 2">
    <name type="scientific">Almyronema epifaneia S1</name>
    <dbReference type="NCBI Taxonomy" id="2991925"/>
    <lineage>
        <taxon>Bacteria</taxon>
        <taxon>Bacillati</taxon>
        <taxon>Cyanobacteriota</taxon>
        <taxon>Cyanophyceae</taxon>
        <taxon>Nodosilineales</taxon>
        <taxon>Nodosilineaceae</taxon>
        <taxon>Almyronema</taxon>
        <taxon>Almyronema epifaneia</taxon>
    </lineage>
</organism>
<keyword evidence="2" id="KW-1185">Reference proteome</keyword>
<protein>
    <submittedName>
        <fullName evidence="1">Uncharacterized protein</fullName>
    </submittedName>
</protein>
<accession>A0ABW6IF16</accession>
<comment type="caution">
    <text evidence="1">The sequence shown here is derived from an EMBL/GenBank/DDBJ whole genome shotgun (WGS) entry which is preliminary data.</text>
</comment>
<evidence type="ECO:0000313" key="2">
    <source>
        <dbReference type="Proteomes" id="UP001600165"/>
    </source>
</evidence>
<name>A0ABW6IF16_9CYAN</name>
<dbReference type="Proteomes" id="UP001600165">
    <property type="component" value="Unassembled WGS sequence"/>
</dbReference>
<proteinExistence type="predicted"/>
<dbReference type="RefSeq" id="WP_377963299.1">
    <property type="nucleotide sequence ID" value="NZ_JBHZOL010000044.1"/>
</dbReference>
<sequence>MHFDWETFTYDEEWLREAVRIEEEAGGDISAGYGWGSQLGAVMANPQGYSHFAQLRSLVMQAWKQLVSEWDLGIGAEAAEAKGQELIMERLHRPEPEIQETLLVLLESKLSKPQGEWEMTEAVHGQIRAVFGKVLSQEDWKAIAASARDHIYSHVLKQEPVAVESL</sequence>
<dbReference type="EMBL" id="JBHZOL010000044">
    <property type="protein sequence ID" value="MFE4105984.1"/>
    <property type="molecule type" value="Genomic_DNA"/>
</dbReference>
<reference evidence="1 2" key="1">
    <citation type="submission" date="2024-10" db="EMBL/GenBank/DDBJ databases">
        <authorList>
            <person name="Ratan Roy A."/>
            <person name="Morales Sandoval P.H."/>
            <person name="De Los Santos Villalobos S."/>
            <person name="Chakraborty S."/>
            <person name="Mukherjee J."/>
        </authorList>
    </citation>
    <scope>NUCLEOTIDE SEQUENCE [LARGE SCALE GENOMIC DNA]</scope>
    <source>
        <strain evidence="1 2">S1</strain>
    </source>
</reference>
<evidence type="ECO:0000313" key="1">
    <source>
        <dbReference type="EMBL" id="MFE4105984.1"/>
    </source>
</evidence>
<gene>
    <name evidence="1" type="ORF">ACFVKH_06845</name>
</gene>